<accession>H0JV92</accession>
<evidence type="ECO:0000256" key="1">
    <source>
        <dbReference type="SAM" id="Phobius"/>
    </source>
</evidence>
<sequence>LGLALGSAGAGVLVQFAPLPTVLSYAVVGVLAVVLAIALIFVPETSPSVGFPSRRDALRSLVPSASVPRESGAAICSSCPV</sequence>
<evidence type="ECO:0000313" key="3">
    <source>
        <dbReference type="Proteomes" id="UP000005064"/>
    </source>
</evidence>
<dbReference type="Proteomes" id="UP000005064">
    <property type="component" value="Unassembled WGS sequence"/>
</dbReference>
<organism evidence="2 3">
    <name type="scientific">Rhodococcus pyridinivorans AK37</name>
    <dbReference type="NCBI Taxonomy" id="1114960"/>
    <lineage>
        <taxon>Bacteria</taxon>
        <taxon>Bacillati</taxon>
        <taxon>Actinomycetota</taxon>
        <taxon>Actinomycetes</taxon>
        <taxon>Mycobacteriales</taxon>
        <taxon>Nocardiaceae</taxon>
        <taxon>Rhodococcus</taxon>
    </lineage>
</organism>
<keyword evidence="1" id="KW-0472">Membrane</keyword>
<feature type="non-terminal residue" evidence="2">
    <location>
        <position position="1"/>
    </location>
</feature>
<protein>
    <submittedName>
        <fullName evidence="2">Major facilitator superfamily protein</fullName>
    </submittedName>
</protein>
<dbReference type="EMBL" id="AHBW01000052">
    <property type="protein sequence ID" value="EHK81891.1"/>
    <property type="molecule type" value="Genomic_DNA"/>
</dbReference>
<evidence type="ECO:0000313" key="2">
    <source>
        <dbReference type="EMBL" id="EHK81891.1"/>
    </source>
</evidence>
<dbReference type="PATRIC" id="fig|1114960.4.peg.3701"/>
<name>H0JV92_9NOCA</name>
<gene>
    <name evidence="2" type="ORF">AK37_18143</name>
</gene>
<reference evidence="2 3" key="1">
    <citation type="submission" date="2011-12" db="EMBL/GenBank/DDBJ databases">
        <authorList>
            <person name="Kriszt B."/>
            <person name="Tancsics A."/>
            <person name="Cserhati M."/>
            <person name="Toth A."/>
            <person name="Nagy I."/>
            <person name="Horvath B."/>
            <person name="Tamura T."/>
            <person name="Kukolya J."/>
            <person name="Szoboszlay S."/>
        </authorList>
    </citation>
    <scope>NUCLEOTIDE SEQUENCE [LARGE SCALE GENOMIC DNA]</scope>
    <source>
        <strain evidence="2 3">AK37</strain>
    </source>
</reference>
<keyword evidence="1" id="KW-0812">Transmembrane</keyword>
<dbReference type="AlphaFoldDB" id="H0JV92"/>
<proteinExistence type="predicted"/>
<feature type="transmembrane region" description="Helical" evidence="1">
    <location>
        <begin position="22"/>
        <end position="42"/>
    </location>
</feature>
<comment type="caution">
    <text evidence="2">The sequence shown here is derived from an EMBL/GenBank/DDBJ whole genome shotgun (WGS) entry which is preliminary data.</text>
</comment>
<keyword evidence="1" id="KW-1133">Transmembrane helix</keyword>